<dbReference type="RefSeq" id="WP_133109692.1">
    <property type="nucleotide sequence ID" value="NZ_SMNA01000013.1"/>
</dbReference>
<name>A0ABY2DY73_9MICO</name>
<accession>A0ABY2DY73</accession>
<evidence type="ECO:0000259" key="2">
    <source>
        <dbReference type="Pfam" id="PF00437"/>
    </source>
</evidence>
<proteinExistence type="inferred from homology"/>
<dbReference type="CDD" id="cd01130">
    <property type="entry name" value="VirB11-like_ATPase"/>
    <property type="match status" value="1"/>
</dbReference>
<dbReference type="NCBIfam" id="TIGR03819">
    <property type="entry name" value="heli_sec_ATPase"/>
    <property type="match status" value="1"/>
</dbReference>
<comment type="similarity">
    <text evidence="1">Belongs to the GSP E family.</text>
</comment>
<evidence type="ECO:0000313" key="3">
    <source>
        <dbReference type="EMBL" id="TDE89250.1"/>
    </source>
</evidence>
<comment type="caution">
    <text evidence="3">The sequence shown here is derived from an EMBL/GenBank/DDBJ whole genome shotgun (WGS) entry which is preliminary data.</text>
</comment>
<dbReference type="PANTHER" id="PTHR30486">
    <property type="entry name" value="TWITCHING MOTILITY PROTEIN PILT"/>
    <property type="match status" value="1"/>
</dbReference>
<dbReference type="EMBL" id="SMNA01000013">
    <property type="protein sequence ID" value="TDE89250.1"/>
    <property type="molecule type" value="Genomic_DNA"/>
</dbReference>
<organism evidence="3 4">
    <name type="scientific">Occultella glacieicola</name>
    <dbReference type="NCBI Taxonomy" id="2518684"/>
    <lineage>
        <taxon>Bacteria</taxon>
        <taxon>Bacillati</taxon>
        <taxon>Actinomycetota</taxon>
        <taxon>Actinomycetes</taxon>
        <taxon>Micrococcales</taxon>
        <taxon>Ruaniaceae</taxon>
        <taxon>Occultella</taxon>
    </lineage>
</organism>
<dbReference type="PANTHER" id="PTHR30486:SF6">
    <property type="entry name" value="TYPE IV PILUS RETRACTATION ATPASE PILT"/>
    <property type="match status" value="1"/>
</dbReference>
<dbReference type="Proteomes" id="UP000504882">
    <property type="component" value="Unassembled WGS sequence"/>
</dbReference>
<dbReference type="InterPro" id="IPR001482">
    <property type="entry name" value="T2SS/T4SS_dom"/>
</dbReference>
<reference evidence="3 4" key="1">
    <citation type="submission" date="2019-03" db="EMBL/GenBank/DDBJ databases">
        <title>Genomic features of bacteria from cold environments.</title>
        <authorList>
            <person name="Shen L."/>
        </authorList>
    </citation>
    <scope>NUCLEOTIDE SEQUENCE [LARGE SCALE GENOMIC DNA]</scope>
    <source>
        <strain evidence="4">T3246-1</strain>
    </source>
</reference>
<dbReference type="Gene3D" id="3.30.450.380">
    <property type="match status" value="1"/>
</dbReference>
<dbReference type="InterPro" id="IPR022399">
    <property type="entry name" value="TadA-like_ATPase"/>
</dbReference>
<dbReference type="InterPro" id="IPR027417">
    <property type="entry name" value="P-loop_NTPase"/>
</dbReference>
<sequence length="383" mass="40026">MTNPGITGVRDRLLAGDRAASADPGQVARAVRETSSTQGDRDLIALARDARAELLGAGPVLQPLLDDPLVTDVLVNADQGVWTDRGDGLRRVPAAGLGDTRALATRLAAVAGQRLDDAAPVAEGRLPDGTRLHAVLAPLSAEGALISLRTVRRQAFRLPELVAGGFLDDRAAQILAQLVRVRANVLVSGATGSGKTTLLASMLSIVPADERIVCIEEAAELAPDHPHVVHLQVRRPNVQGVGGIGLDYLVRTAMRMRPDRLVLGECRGAEVREVLGALNTGHDGGWATVHANAATDVPARLAALGSLAGLSPAAVAVQALSAVDAVVHLRRTEGRRHVDQIAVLEPDGDGGMRCEVAMGGDGHGGWWWGPGWPALAERLDSAR</sequence>
<feature type="domain" description="Bacterial type II secretion system protein E" evidence="2">
    <location>
        <begin position="61"/>
        <end position="327"/>
    </location>
</feature>
<gene>
    <name evidence="3" type="ORF">EXU48_21255</name>
</gene>
<dbReference type="InterPro" id="IPR050921">
    <property type="entry name" value="T4SS_GSP_E_ATPase"/>
</dbReference>
<protein>
    <submittedName>
        <fullName evidence="3">TadA family conjugal transfer-associated ATPase</fullName>
    </submittedName>
</protein>
<dbReference type="Pfam" id="PF00437">
    <property type="entry name" value="T2SSE"/>
    <property type="match status" value="1"/>
</dbReference>
<keyword evidence="4" id="KW-1185">Reference proteome</keyword>
<evidence type="ECO:0000256" key="1">
    <source>
        <dbReference type="ARBA" id="ARBA00006611"/>
    </source>
</evidence>
<dbReference type="Gene3D" id="3.40.50.300">
    <property type="entry name" value="P-loop containing nucleotide triphosphate hydrolases"/>
    <property type="match status" value="1"/>
</dbReference>
<evidence type="ECO:0000313" key="4">
    <source>
        <dbReference type="Proteomes" id="UP000504882"/>
    </source>
</evidence>
<dbReference type="SUPFAM" id="SSF52540">
    <property type="entry name" value="P-loop containing nucleoside triphosphate hydrolases"/>
    <property type="match status" value="1"/>
</dbReference>